<organism evidence="2 3">
    <name type="scientific">Mesorhizobium denitrificans</name>
    <dbReference type="NCBI Taxonomy" id="2294114"/>
    <lineage>
        <taxon>Bacteria</taxon>
        <taxon>Pseudomonadati</taxon>
        <taxon>Pseudomonadota</taxon>
        <taxon>Alphaproteobacteria</taxon>
        <taxon>Hyphomicrobiales</taxon>
        <taxon>Phyllobacteriaceae</taxon>
        <taxon>Mesorhizobium</taxon>
    </lineage>
</organism>
<comment type="caution">
    <text evidence="2">The sequence shown here is derived from an EMBL/GenBank/DDBJ whole genome shotgun (WGS) entry which is preliminary data.</text>
</comment>
<dbReference type="Gene3D" id="1.10.530.10">
    <property type="match status" value="1"/>
</dbReference>
<dbReference type="EMBL" id="QURN01000005">
    <property type="protein sequence ID" value="RFC68256.1"/>
    <property type="molecule type" value="Genomic_DNA"/>
</dbReference>
<sequence>MSISHLSKIVCVGALVLVAGCASQPTRINDVCAVFEQREGFFNNWRSSAEEASARYGVPVHVLMATVRKESGFQSNARPPRKTMLGFIPLGRESSAYGYSQALDGTWATYKAETGNFGARRSNFDDAVDFIGWYHSRSAAALGIDPADTYRLYLAYYLGWSGYKRGNWEPGIDKIARDTEAMALSYAGQLNNCR</sequence>
<dbReference type="AlphaFoldDB" id="A0A371XGA3"/>
<evidence type="ECO:0000259" key="1">
    <source>
        <dbReference type="Pfam" id="PF19489"/>
    </source>
</evidence>
<dbReference type="Pfam" id="PF19489">
    <property type="entry name" value="SLT_4"/>
    <property type="match status" value="1"/>
</dbReference>
<gene>
    <name evidence="2" type="ORF">DY251_08305</name>
</gene>
<accession>A0A371XGA3</accession>
<dbReference type="InterPro" id="IPR045795">
    <property type="entry name" value="SLT_4"/>
</dbReference>
<dbReference type="RefSeq" id="WP_116623400.1">
    <property type="nucleotide sequence ID" value="NZ_QURN01000005.1"/>
</dbReference>
<protein>
    <recommendedName>
        <fullName evidence="1">Transglycosylase SLT domain-containing protein</fullName>
    </recommendedName>
</protein>
<keyword evidence="3" id="KW-1185">Reference proteome</keyword>
<evidence type="ECO:0000313" key="3">
    <source>
        <dbReference type="Proteomes" id="UP000262379"/>
    </source>
</evidence>
<dbReference type="SUPFAM" id="SSF53955">
    <property type="entry name" value="Lysozyme-like"/>
    <property type="match status" value="1"/>
</dbReference>
<evidence type="ECO:0000313" key="2">
    <source>
        <dbReference type="EMBL" id="RFC68256.1"/>
    </source>
</evidence>
<dbReference type="Proteomes" id="UP000262379">
    <property type="component" value="Unassembled WGS sequence"/>
</dbReference>
<feature type="domain" description="Transglycosylase SLT" evidence="1">
    <location>
        <begin position="11"/>
        <end position="193"/>
    </location>
</feature>
<dbReference type="CDD" id="cd00442">
    <property type="entry name" value="Lyz-like"/>
    <property type="match status" value="1"/>
</dbReference>
<reference evidence="3" key="1">
    <citation type="submission" date="2018-08" db="EMBL/GenBank/DDBJ databases">
        <authorList>
            <person name="Im W.T."/>
        </authorList>
    </citation>
    <scope>NUCLEOTIDE SEQUENCE [LARGE SCALE GENOMIC DNA]</scope>
    <source>
        <strain evidence="3">LA-28</strain>
    </source>
</reference>
<proteinExistence type="predicted"/>
<name>A0A371XGA3_9HYPH</name>
<dbReference type="InterPro" id="IPR023346">
    <property type="entry name" value="Lysozyme-like_dom_sf"/>
</dbReference>